<evidence type="ECO:0000313" key="4">
    <source>
        <dbReference type="Proteomes" id="UP001233999"/>
    </source>
</evidence>
<organism evidence="3 4">
    <name type="scientific">Diploptera punctata</name>
    <name type="common">Pacific beetle cockroach</name>
    <dbReference type="NCBI Taxonomy" id="6984"/>
    <lineage>
        <taxon>Eukaryota</taxon>
        <taxon>Metazoa</taxon>
        <taxon>Ecdysozoa</taxon>
        <taxon>Arthropoda</taxon>
        <taxon>Hexapoda</taxon>
        <taxon>Insecta</taxon>
        <taxon>Pterygota</taxon>
        <taxon>Neoptera</taxon>
        <taxon>Polyneoptera</taxon>
        <taxon>Dictyoptera</taxon>
        <taxon>Blattodea</taxon>
        <taxon>Blaberoidea</taxon>
        <taxon>Blaberidae</taxon>
        <taxon>Diplopterinae</taxon>
        <taxon>Diploptera</taxon>
    </lineage>
</organism>
<dbReference type="AlphaFoldDB" id="A0AAD8EMC9"/>
<name>A0AAD8EMC9_DIPPU</name>
<dbReference type="SUPFAM" id="SSF53474">
    <property type="entry name" value="alpha/beta-Hydrolases"/>
    <property type="match status" value="1"/>
</dbReference>
<dbReference type="Pfam" id="PF04083">
    <property type="entry name" value="Abhydro_lipase"/>
    <property type="match status" value="1"/>
</dbReference>
<reference evidence="3" key="2">
    <citation type="submission" date="2023-05" db="EMBL/GenBank/DDBJ databases">
        <authorList>
            <person name="Fouks B."/>
        </authorList>
    </citation>
    <scope>NUCLEOTIDE SEQUENCE</scope>
    <source>
        <strain evidence="3">Stay&amp;Tobe</strain>
        <tissue evidence="3">Testes</tissue>
    </source>
</reference>
<reference evidence="3" key="1">
    <citation type="journal article" date="2023" name="IScience">
        <title>Live-bearing cockroach genome reveals convergent evolutionary mechanisms linked to viviparity in insects and beyond.</title>
        <authorList>
            <person name="Fouks B."/>
            <person name="Harrison M.C."/>
            <person name="Mikhailova A.A."/>
            <person name="Marchal E."/>
            <person name="English S."/>
            <person name="Carruthers M."/>
            <person name="Jennings E.C."/>
            <person name="Chiamaka E.L."/>
            <person name="Frigard R.A."/>
            <person name="Pippel M."/>
            <person name="Attardo G.M."/>
            <person name="Benoit J.B."/>
            <person name="Bornberg-Bauer E."/>
            <person name="Tobe S.S."/>
        </authorList>
    </citation>
    <scope>NUCLEOTIDE SEQUENCE</scope>
    <source>
        <strain evidence="3">Stay&amp;Tobe</strain>
    </source>
</reference>
<comment type="caution">
    <text evidence="3">The sequence shown here is derived from an EMBL/GenBank/DDBJ whole genome shotgun (WGS) entry which is preliminary data.</text>
</comment>
<evidence type="ECO:0000259" key="2">
    <source>
        <dbReference type="Pfam" id="PF04083"/>
    </source>
</evidence>
<dbReference type="InterPro" id="IPR006693">
    <property type="entry name" value="AB_hydrolase_lipase"/>
</dbReference>
<feature type="chain" id="PRO_5042083302" description="Partial AB-hydrolase lipase domain-containing protein" evidence="1">
    <location>
        <begin position="28"/>
        <end position="149"/>
    </location>
</feature>
<dbReference type="GO" id="GO:0006629">
    <property type="term" value="P:lipid metabolic process"/>
    <property type="evidence" value="ECO:0007669"/>
    <property type="project" value="InterPro"/>
</dbReference>
<gene>
    <name evidence="3" type="ORF">L9F63_013362</name>
</gene>
<feature type="signal peptide" evidence="1">
    <location>
        <begin position="1"/>
        <end position="27"/>
    </location>
</feature>
<dbReference type="InterPro" id="IPR029058">
    <property type="entry name" value="AB_hydrolase_fold"/>
</dbReference>
<dbReference type="Gene3D" id="3.40.50.1820">
    <property type="entry name" value="alpha/beta hydrolase"/>
    <property type="match status" value="1"/>
</dbReference>
<sequence length="149" mass="16849">MLRLPKATRSTILTIFVLAELLPTGNSQHNYGLDKSTVEDGLLTTPQLIKKYGYPVEAHEVVTADGYILTLHRIPYSRHSPGPEHRPVVLLQHGLLSSSADFVLPGPQNGIAYYLSDAGFDVWMGNFRGNTYSRKHQKFTTRDSRYWDF</sequence>
<dbReference type="EMBL" id="JASPKZ010002337">
    <property type="protein sequence ID" value="KAJ9595451.1"/>
    <property type="molecule type" value="Genomic_DNA"/>
</dbReference>
<dbReference type="PANTHER" id="PTHR11005">
    <property type="entry name" value="LYSOSOMAL ACID LIPASE-RELATED"/>
    <property type="match status" value="1"/>
</dbReference>
<keyword evidence="4" id="KW-1185">Reference proteome</keyword>
<evidence type="ECO:0000256" key="1">
    <source>
        <dbReference type="SAM" id="SignalP"/>
    </source>
</evidence>
<feature type="domain" description="Partial AB-hydrolase lipase" evidence="2">
    <location>
        <begin position="45"/>
        <end position="104"/>
    </location>
</feature>
<evidence type="ECO:0000313" key="3">
    <source>
        <dbReference type="EMBL" id="KAJ9595451.1"/>
    </source>
</evidence>
<protein>
    <recommendedName>
        <fullName evidence="2">Partial AB-hydrolase lipase domain-containing protein</fullName>
    </recommendedName>
</protein>
<accession>A0AAD8EMC9</accession>
<feature type="non-terminal residue" evidence="3">
    <location>
        <position position="149"/>
    </location>
</feature>
<dbReference type="Proteomes" id="UP001233999">
    <property type="component" value="Unassembled WGS sequence"/>
</dbReference>
<keyword evidence="1" id="KW-0732">Signal</keyword>
<proteinExistence type="predicted"/>